<dbReference type="AlphaFoldDB" id="A0A7C9NAT8"/>
<organism evidence="2">
    <name type="scientific">Muribaculaceae bacterium Z82</name>
    <dbReference type="NCBI Taxonomy" id="2304548"/>
    <lineage>
        <taxon>Bacteria</taxon>
        <taxon>Pseudomonadati</taxon>
        <taxon>Bacteroidota</taxon>
        <taxon>Bacteroidia</taxon>
        <taxon>Bacteroidales</taxon>
        <taxon>Muribaculaceae</taxon>
    </lineage>
</organism>
<gene>
    <name evidence="2" type="ORF">D1639_06085</name>
</gene>
<dbReference type="EMBL" id="QWKH01000036">
    <property type="protein sequence ID" value="NBI34604.1"/>
    <property type="molecule type" value="Genomic_DNA"/>
</dbReference>
<dbReference type="InterPro" id="IPR020483">
    <property type="entry name" value="Uncharacterised_YgbA"/>
</dbReference>
<dbReference type="Pfam" id="PF11756">
    <property type="entry name" value="YgbA_NO"/>
    <property type="match status" value="1"/>
</dbReference>
<dbReference type="NCBIfam" id="NF007714">
    <property type="entry name" value="PRK10410.1-2"/>
    <property type="match status" value="1"/>
</dbReference>
<feature type="compositionally biased region" description="Polar residues" evidence="1">
    <location>
        <begin position="1"/>
        <end position="10"/>
    </location>
</feature>
<accession>A0A7C9NAT8</accession>
<sequence>MTENEQNITRDSAPIAKRRSREKRTISQMVALYCAGNHPAEERTETAFCGEPVCPACKAVDDYSVTRTERCRQMAAKTSCDQCPYHCYRPNEREQIRAVMRYAGPRMITKHPVAAFRHLLGR</sequence>
<protein>
    <submittedName>
        <fullName evidence="2">Nitrous oxide-stimulated promoter family protein</fullName>
    </submittedName>
</protein>
<name>A0A7C9NAT8_9BACT</name>
<evidence type="ECO:0000313" key="2">
    <source>
        <dbReference type="EMBL" id="NBI34604.1"/>
    </source>
</evidence>
<comment type="caution">
    <text evidence="2">The sequence shown here is derived from an EMBL/GenBank/DDBJ whole genome shotgun (WGS) entry which is preliminary data.</text>
</comment>
<evidence type="ECO:0000256" key="1">
    <source>
        <dbReference type="SAM" id="MobiDB-lite"/>
    </source>
</evidence>
<reference evidence="2" key="1">
    <citation type="submission" date="2018-08" db="EMBL/GenBank/DDBJ databases">
        <title>Murine metabolic-syndrome-specific gut microbial biobank.</title>
        <authorList>
            <person name="Liu C."/>
        </authorList>
    </citation>
    <scope>NUCLEOTIDE SEQUENCE [LARGE SCALE GENOMIC DNA]</scope>
    <source>
        <strain evidence="2">Z82</strain>
    </source>
</reference>
<proteinExistence type="predicted"/>
<feature type="region of interest" description="Disordered" evidence="1">
    <location>
        <begin position="1"/>
        <end position="21"/>
    </location>
</feature>